<proteinExistence type="predicted"/>
<dbReference type="InterPro" id="IPR036291">
    <property type="entry name" value="NAD(P)-bd_dom_sf"/>
</dbReference>
<dbReference type="SUPFAM" id="SSF50129">
    <property type="entry name" value="GroES-like"/>
    <property type="match status" value="1"/>
</dbReference>
<evidence type="ECO:0000256" key="1">
    <source>
        <dbReference type="ARBA" id="ARBA00022857"/>
    </source>
</evidence>
<reference evidence="3 4" key="1">
    <citation type="submission" date="2021-12" db="EMBL/GenBank/DDBJ databases">
        <title>Discovery of the Pendulisporaceae a myxobacterial family with distinct sporulation behavior and unique specialized metabolism.</title>
        <authorList>
            <person name="Garcia R."/>
            <person name="Popoff A."/>
            <person name="Bader C.D."/>
            <person name="Loehr J."/>
            <person name="Walesch S."/>
            <person name="Walt C."/>
            <person name="Boldt J."/>
            <person name="Bunk B."/>
            <person name="Haeckl F.J.F.P.J."/>
            <person name="Gunesch A.P."/>
            <person name="Birkelbach J."/>
            <person name="Nuebel U."/>
            <person name="Pietschmann T."/>
            <person name="Bach T."/>
            <person name="Mueller R."/>
        </authorList>
    </citation>
    <scope>NUCLEOTIDE SEQUENCE [LARGE SCALE GENOMIC DNA]</scope>
    <source>
        <strain evidence="3 4">MSr12523</strain>
    </source>
</reference>
<dbReference type="PANTHER" id="PTHR48106:SF18">
    <property type="entry name" value="QUINONE OXIDOREDUCTASE PIG3"/>
    <property type="match status" value="1"/>
</dbReference>
<dbReference type="InterPro" id="IPR011032">
    <property type="entry name" value="GroES-like_sf"/>
</dbReference>
<keyword evidence="1" id="KW-0521">NADP</keyword>
<evidence type="ECO:0008006" key="5">
    <source>
        <dbReference type="Google" id="ProtNLM"/>
    </source>
</evidence>
<keyword evidence="4" id="KW-1185">Reference proteome</keyword>
<dbReference type="EMBL" id="CP089982">
    <property type="protein sequence ID" value="WXA99282.1"/>
    <property type="molecule type" value="Genomic_DNA"/>
</dbReference>
<evidence type="ECO:0000313" key="4">
    <source>
        <dbReference type="Proteomes" id="UP001379533"/>
    </source>
</evidence>
<evidence type="ECO:0000313" key="3">
    <source>
        <dbReference type="EMBL" id="WXA99282.1"/>
    </source>
</evidence>
<dbReference type="Proteomes" id="UP001379533">
    <property type="component" value="Chromosome"/>
</dbReference>
<accession>A0ABZ2KKV0</accession>
<dbReference type="SUPFAM" id="SSF51735">
    <property type="entry name" value="NAD(P)-binding Rossmann-fold domains"/>
    <property type="match status" value="1"/>
</dbReference>
<protein>
    <recommendedName>
        <fullName evidence="5">Zinc-binding dehydrogenase</fullName>
    </recommendedName>
</protein>
<gene>
    <name evidence="3" type="ORF">LZC95_20970</name>
</gene>
<dbReference type="PANTHER" id="PTHR48106">
    <property type="entry name" value="QUINONE OXIDOREDUCTASE PIG3-RELATED"/>
    <property type="match status" value="1"/>
</dbReference>
<dbReference type="Gene3D" id="3.40.50.720">
    <property type="entry name" value="NAD(P)-binding Rossmann-like Domain"/>
    <property type="match status" value="1"/>
</dbReference>
<name>A0ABZ2KKV0_9BACT</name>
<sequence>MSKADAWFLYAGDGAGVRGHLVRETIELPALREGEVLAEPLFGCWEANMAHALERVPVDVCRLRGEEKIILGNSGVIRILEVGPGVDGLQPGQNALLYGTYGIMDRHGYPQKILGFDAPGTMGCLATRVKLNQQQVIALPEGTRFSLPQWAAFAVRYVSAWSNWRLAWGTFCLQYEDTSVPVANVWGWGGGTTLAELDLARRFGCRTVMLSGTDAHLREIQRYGITAVDRRPFGSLEYDVTRAERDPAYLARYRAGEQRFLDTVARLTEGDGVQIFVDHIGGPLQRATIKSLGRESVLATAGWKAGKRLWYLRPSACIARQQFIHTHGASRPEGIAAVAYAEANGWLPHVDERIYAFDEIPELVETYFANETGMFPCFSVAV</sequence>
<organism evidence="3 4">
    <name type="scientific">Pendulispora brunnea</name>
    <dbReference type="NCBI Taxonomy" id="2905690"/>
    <lineage>
        <taxon>Bacteria</taxon>
        <taxon>Pseudomonadati</taxon>
        <taxon>Myxococcota</taxon>
        <taxon>Myxococcia</taxon>
        <taxon>Myxococcales</taxon>
        <taxon>Sorangiineae</taxon>
        <taxon>Pendulisporaceae</taxon>
        <taxon>Pendulispora</taxon>
    </lineage>
</organism>
<dbReference type="RefSeq" id="WP_394849917.1">
    <property type="nucleotide sequence ID" value="NZ_CP089982.1"/>
</dbReference>
<evidence type="ECO:0000256" key="2">
    <source>
        <dbReference type="ARBA" id="ARBA00023002"/>
    </source>
</evidence>
<keyword evidence="2" id="KW-0560">Oxidoreductase</keyword>
<dbReference type="Gene3D" id="3.90.180.10">
    <property type="entry name" value="Medium-chain alcohol dehydrogenases, catalytic domain"/>
    <property type="match status" value="1"/>
</dbReference>